<keyword evidence="1" id="KW-0175">Coiled coil</keyword>
<evidence type="ECO:0000256" key="1">
    <source>
        <dbReference type="SAM" id="Coils"/>
    </source>
</evidence>
<proteinExistence type="predicted"/>
<dbReference type="InterPro" id="IPR032675">
    <property type="entry name" value="LRR_dom_sf"/>
</dbReference>
<sequence>MSVSDQLKILKHKLIGYQKTLKEVKESLENLDKKNRQEIQAQEIQLENELEQSQLSNTEKQARINQLLTEHSTELEELDNLLDEERSSYRTIRNKLISKLCENCAVCQERERMIQVYEDRVTSFKILFGITLVKITKINYMTTLQEYLTQKYPTLQDQEQLTELNLEKINQEREEQGETELLEGGELDLTTFKNLAEIEIYRQFLKTSITKLNVSGIADLSTENNRKKGVIKEVRRLSELKGVKVNFSQPSAEEKPQEGSETDIFLLIEQKDQSVKDNLKEEYQKEFELLLNPTTFPTNQLAIQELLTVYYPNLEEIADSQSKEITISPKIVDQTWSIIQHKVIELTDQELKDNLDEEKLKTLAFQLKVVGQYSILLTYHSQSPLIKELQELFTTTPLQLENELLKQEKEQLPTPENFEKLQTQNRLLDNSLQDLTDAETYQKIKTKTKNKKPSFQKITNCPNLKEINVRNNQLTKLEISGDNKIEQIIAGQNELNELNLTNCPNLKELIMPDNPYLVEIKGLNLSTIKNLNLNNTSVNLAQDYEELKAEKERLLRAIETLKEGGEEGKLMLTEAIESSSQVEENIQRHLQKTEQE</sequence>
<comment type="caution">
    <text evidence="2">The sequence shown here is derived from an EMBL/GenBank/DDBJ whole genome shotgun (WGS) entry which is preliminary data.</text>
</comment>
<keyword evidence="3" id="KW-1185">Reference proteome</keyword>
<feature type="coiled-coil region" evidence="1">
    <location>
        <begin position="14"/>
        <end position="95"/>
    </location>
</feature>
<evidence type="ECO:0000313" key="2">
    <source>
        <dbReference type="EMBL" id="CAI2176546.1"/>
    </source>
</evidence>
<name>A0A9W4SPI0_9GLOM</name>
<dbReference type="AlphaFoldDB" id="A0A9W4SPI0"/>
<dbReference type="Gene3D" id="3.80.10.10">
    <property type="entry name" value="Ribonuclease Inhibitor"/>
    <property type="match status" value="1"/>
</dbReference>
<dbReference type="EMBL" id="CAMKVN010001518">
    <property type="protein sequence ID" value="CAI2176546.1"/>
    <property type="molecule type" value="Genomic_DNA"/>
</dbReference>
<dbReference type="Proteomes" id="UP001153678">
    <property type="component" value="Unassembled WGS sequence"/>
</dbReference>
<protein>
    <submittedName>
        <fullName evidence="2">4221_t:CDS:1</fullName>
    </submittedName>
</protein>
<accession>A0A9W4SPI0</accession>
<gene>
    <name evidence="2" type="ORF">FWILDA_LOCUS7636</name>
</gene>
<dbReference type="SUPFAM" id="SSF52058">
    <property type="entry name" value="L domain-like"/>
    <property type="match status" value="1"/>
</dbReference>
<evidence type="ECO:0000313" key="3">
    <source>
        <dbReference type="Proteomes" id="UP001153678"/>
    </source>
</evidence>
<dbReference type="OrthoDB" id="10619834at2759"/>
<organism evidence="2 3">
    <name type="scientific">Funneliformis geosporum</name>
    <dbReference type="NCBI Taxonomy" id="1117311"/>
    <lineage>
        <taxon>Eukaryota</taxon>
        <taxon>Fungi</taxon>
        <taxon>Fungi incertae sedis</taxon>
        <taxon>Mucoromycota</taxon>
        <taxon>Glomeromycotina</taxon>
        <taxon>Glomeromycetes</taxon>
        <taxon>Glomerales</taxon>
        <taxon>Glomeraceae</taxon>
        <taxon>Funneliformis</taxon>
    </lineage>
</organism>
<reference evidence="2" key="1">
    <citation type="submission" date="2022-08" db="EMBL/GenBank/DDBJ databases">
        <authorList>
            <person name="Kallberg Y."/>
            <person name="Tangrot J."/>
            <person name="Rosling A."/>
        </authorList>
    </citation>
    <scope>NUCLEOTIDE SEQUENCE</scope>
    <source>
        <strain evidence="2">Wild A</strain>
    </source>
</reference>
<feature type="coiled-coil region" evidence="1">
    <location>
        <begin position="530"/>
        <end position="564"/>
    </location>
</feature>